<dbReference type="EMBL" id="CP007536">
    <property type="protein sequence ID" value="AIC14756.1"/>
    <property type="molecule type" value="Genomic_DNA"/>
</dbReference>
<dbReference type="HOGENOM" id="CLU_080384_1_2_2"/>
<dbReference type="OrthoDB" id="9904at2157"/>
<evidence type="ECO:0000313" key="4">
    <source>
        <dbReference type="EMBL" id="AIC14756.1"/>
    </source>
</evidence>
<accession>A0A060HMF5</accession>
<feature type="transmembrane region" description="Helical" evidence="3">
    <location>
        <begin position="20"/>
        <end position="45"/>
    </location>
</feature>
<dbReference type="InterPro" id="IPR048254">
    <property type="entry name" value="CDP_ALCOHOL_P_TRANSF_CS"/>
</dbReference>
<name>A0A060HMF5_9ARCH</name>
<organism evidence="4 5">
    <name type="scientific">Nitrososphaera viennensis EN76</name>
    <dbReference type="NCBI Taxonomy" id="926571"/>
    <lineage>
        <taxon>Archaea</taxon>
        <taxon>Nitrososphaerota</taxon>
        <taxon>Nitrososphaeria</taxon>
        <taxon>Nitrososphaerales</taxon>
        <taxon>Nitrososphaeraceae</taxon>
        <taxon>Nitrososphaera</taxon>
    </lineage>
</organism>
<dbReference type="EC" id="2.7.8.5" evidence="4"/>
<proteinExistence type="inferred from homology"/>
<dbReference type="Pfam" id="PF01066">
    <property type="entry name" value="CDP-OH_P_transf"/>
    <property type="match status" value="1"/>
</dbReference>
<reference evidence="4 5" key="1">
    <citation type="journal article" date="2014" name="Int. J. Syst. Evol. Microbiol.">
        <title>Nitrososphaera viennensis gen. nov., sp. nov., an aerobic and mesophilic, ammonia-oxidizing archaeon from soil and a member of the archaeal phylum Thaumarchaeota.</title>
        <authorList>
            <person name="Stieglmeier M."/>
            <person name="Klingl A."/>
            <person name="Alves R.J."/>
            <person name="Rittmann S.K."/>
            <person name="Melcher M."/>
            <person name="Leisch N."/>
            <person name="Schleper C."/>
        </authorList>
    </citation>
    <scope>NUCLEOTIDE SEQUENCE [LARGE SCALE GENOMIC DNA]</scope>
    <source>
        <strain evidence="4">EN76</strain>
    </source>
</reference>
<dbReference type="GO" id="GO:0016020">
    <property type="term" value="C:membrane"/>
    <property type="evidence" value="ECO:0007669"/>
    <property type="project" value="InterPro"/>
</dbReference>
<protein>
    <submittedName>
        <fullName evidence="4">CDP-diacylglycerol--glycerol-3-phosphate 3-phosphatidyltransferase</fullName>
        <ecNumber evidence="4">2.7.8.5</ecNumber>
    </submittedName>
</protein>
<dbReference type="PROSITE" id="PS00379">
    <property type="entry name" value="CDP_ALCOHOL_P_TRANSF"/>
    <property type="match status" value="1"/>
</dbReference>
<keyword evidence="3" id="KW-1133">Transmembrane helix</keyword>
<keyword evidence="3" id="KW-0472">Membrane</keyword>
<dbReference type="GO" id="GO:0008654">
    <property type="term" value="P:phospholipid biosynthetic process"/>
    <property type="evidence" value="ECO:0007669"/>
    <property type="project" value="InterPro"/>
</dbReference>
<dbReference type="InterPro" id="IPR000462">
    <property type="entry name" value="CDP-OH_P_trans"/>
</dbReference>
<feature type="transmembrane region" description="Helical" evidence="3">
    <location>
        <begin position="175"/>
        <end position="196"/>
    </location>
</feature>
<evidence type="ECO:0000313" key="5">
    <source>
        <dbReference type="Proteomes" id="UP000027093"/>
    </source>
</evidence>
<feature type="transmembrane region" description="Helical" evidence="3">
    <location>
        <begin position="102"/>
        <end position="131"/>
    </location>
</feature>
<dbReference type="Gene3D" id="1.20.120.1760">
    <property type="match status" value="1"/>
</dbReference>
<keyword evidence="3" id="KW-0812">Transmembrane</keyword>
<evidence type="ECO:0000256" key="2">
    <source>
        <dbReference type="RuleBase" id="RU003750"/>
    </source>
</evidence>
<feature type="transmembrane region" description="Helical" evidence="3">
    <location>
        <begin position="52"/>
        <end position="71"/>
    </location>
</feature>
<sequence>MLNKLRDSLQPTMEKLGSGFASTGLSANFWTGVGLALALAAGAAYASASFGAGAYVAAVIGGVLLLVSGFFDMIDGAVARVTKQASKKGAFLDSSFDKIAEVVVFIGIAVGGLANPVWCMVGLGMSLLVSYTRARAESLGVELKGIGIGERAERMLILAIIGFIPFDGTPANDGALEWAVIIVSIVAGITLVQRIVATAKKL</sequence>
<dbReference type="GO" id="GO:0008444">
    <property type="term" value="F:CDP-diacylglycerol-glycerol-3-phosphate 3-phosphatidyltransferase activity"/>
    <property type="evidence" value="ECO:0007669"/>
    <property type="project" value="UniProtKB-EC"/>
</dbReference>
<dbReference type="InterPro" id="IPR043130">
    <property type="entry name" value="CDP-OH_PTrfase_TM_dom"/>
</dbReference>
<gene>
    <name evidence="4" type="primary">pgsA</name>
    <name evidence="4" type="ORF">NVIE_005560</name>
</gene>
<dbReference type="GeneID" id="74945820"/>
<keyword evidence="5" id="KW-1185">Reference proteome</keyword>
<dbReference type="AlphaFoldDB" id="A0A060HMF5"/>
<evidence type="ECO:0000256" key="3">
    <source>
        <dbReference type="SAM" id="Phobius"/>
    </source>
</evidence>
<comment type="similarity">
    <text evidence="2">Belongs to the CDP-alcohol phosphatidyltransferase class-I family.</text>
</comment>
<dbReference type="KEGG" id="nvn:NVIE_005560"/>
<keyword evidence="1 2" id="KW-0808">Transferase</keyword>
<evidence type="ECO:0000256" key="1">
    <source>
        <dbReference type="ARBA" id="ARBA00022679"/>
    </source>
</evidence>
<dbReference type="Proteomes" id="UP000027093">
    <property type="component" value="Chromosome"/>
</dbReference>
<dbReference type="RefSeq" id="WP_075053909.1">
    <property type="nucleotide sequence ID" value="NZ_CP007536.1"/>
</dbReference>
<dbReference type="STRING" id="926571.NVIE_005560"/>